<protein>
    <submittedName>
        <fullName evidence="1">Uncharacterized protein</fullName>
    </submittedName>
</protein>
<proteinExistence type="predicted"/>
<gene>
    <name evidence="1" type="ordered locus">Sros_4518</name>
</gene>
<dbReference type="STRING" id="479432.Sros_4518"/>
<dbReference type="Proteomes" id="UP000002029">
    <property type="component" value="Chromosome"/>
</dbReference>
<accession>D2B1T1</accession>
<dbReference type="HOGENOM" id="CLU_3367711_0_0_11"/>
<dbReference type="AlphaFoldDB" id="D2B1T1"/>
<dbReference type="EMBL" id="CP001814">
    <property type="protein sequence ID" value="ACZ87383.1"/>
    <property type="molecule type" value="Genomic_DNA"/>
</dbReference>
<dbReference type="KEGG" id="sro:Sros_4518"/>
<keyword evidence="2" id="KW-1185">Reference proteome</keyword>
<sequence>MRTDSCWEKIEVGFQAAKGPDCGQVIGWTITEDLH</sequence>
<name>D2B1T1_STRRD</name>
<organism evidence="1 2">
    <name type="scientific">Streptosporangium roseum (strain ATCC 12428 / DSM 43021 / JCM 3005 / KCTC 9067 / NCIMB 10171 / NRRL 2505 / NI 9100)</name>
    <dbReference type="NCBI Taxonomy" id="479432"/>
    <lineage>
        <taxon>Bacteria</taxon>
        <taxon>Bacillati</taxon>
        <taxon>Actinomycetota</taxon>
        <taxon>Actinomycetes</taxon>
        <taxon>Streptosporangiales</taxon>
        <taxon>Streptosporangiaceae</taxon>
        <taxon>Streptosporangium</taxon>
    </lineage>
</organism>
<evidence type="ECO:0000313" key="2">
    <source>
        <dbReference type="Proteomes" id="UP000002029"/>
    </source>
</evidence>
<reference evidence="1 2" key="1">
    <citation type="journal article" date="2010" name="Stand. Genomic Sci.">
        <title>Complete genome sequence of Streptosporangium roseum type strain (NI 9100).</title>
        <authorList>
            <person name="Nolan M."/>
            <person name="Sikorski J."/>
            <person name="Jando M."/>
            <person name="Lucas S."/>
            <person name="Lapidus A."/>
            <person name="Glavina Del Rio T."/>
            <person name="Chen F."/>
            <person name="Tice H."/>
            <person name="Pitluck S."/>
            <person name="Cheng J.F."/>
            <person name="Chertkov O."/>
            <person name="Sims D."/>
            <person name="Meincke L."/>
            <person name="Brettin T."/>
            <person name="Han C."/>
            <person name="Detter J.C."/>
            <person name="Bruce D."/>
            <person name="Goodwin L."/>
            <person name="Land M."/>
            <person name="Hauser L."/>
            <person name="Chang Y.J."/>
            <person name="Jeffries C.D."/>
            <person name="Ivanova N."/>
            <person name="Mavromatis K."/>
            <person name="Mikhailova N."/>
            <person name="Chen A."/>
            <person name="Palaniappan K."/>
            <person name="Chain P."/>
            <person name="Rohde M."/>
            <person name="Goker M."/>
            <person name="Bristow J."/>
            <person name="Eisen J.A."/>
            <person name="Markowitz V."/>
            <person name="Hugenholtz P."/>
            <person name="Kyrpides N.C."/>
            <person name="Klenk H.P."/>
        </authorList>
    </citation>
    <scope>NUCLEOTIDE SEQUENCE [LARGE SCALE GENOMIC DNA]</scope>
    <source>
        <strain evidence="2">ATCC 12428 / DSM 43021 / JCM 3005 / NI 9100</strain>
    </source>
</reference>
<evidence type="ECO:0000313" key="1">
    <source>
        <dbReference type="EMBL" id="ACZ87383.1"/>
    </source>
</evidence>